<evidence type="ECO:0000313" key="4">
    <source>
        <dbReference type="EMBL" id="ANP35240.1"/>
    </source>
</evidence>
<dbReference type="PROSITE" id="PS00330">
    <property type="entry name" value="HEMOLYSIN_CALCIUM"/>
    <property type="match status" value="3"/>
</dbReference>
<dbReference type="InterPro" id="IPR001343">
    <property type="entry name" value="Hemolysn_Ca-bd"/>
</dbReference>
<dbReference type="OrthoDB" id="7667352at2"/>
<evidence type="ECO:0000256" key="1">
    <source>
        <dbReference type="ARBA" id="ARBA00004613"/>
    </source>
</evidence>
<proteinExistence type="predicted"/>
<dbReference type="Proteomes" id="UP000092565">
    <property type="component" value="Chromosome"/>
</dbReference>
<dbReference type="GO" id="GO:0005576">
    <property type="term" value="C:extracellular region"/>
    <property type="evidence" value="ECO:0007669"/>
    <property type="project" value="UniProtKB-SubCell"/>
</dbReference>
<comment type="subcellular location">
    <subcellularLocation>
        <location evidence="1">Secreted</location>
    </subcellularLocation>
</comment>
<dbReference type="InterPro" id="IPR050557">
    <property type="entry name" value="RTX_toxin/Mannuronan_C5-epim"/>
</dbReference>
<dbReference type="PANTHER" id="PTHR38340">
    <property type="entry name" value="S-LAYER PROTEIN"/>
    <property type="match status" value="1"/>
</dbReference>
<dbReference type="EMBL" id="CP015124">
    <property type="protein sequence ID" value="ANP35240.1"/>
    <property type="molecule type" value="Genomic_DNA"/>
</dbReference>
<sequence length="420" mass="43756">MANVRIQDSNGTWSINDLNSADFGDPVITQQSATSISMSGTNGLSLRFDGDFSNASPYVWELTDLYLYSYGNEVFSMTGFSESFYDLATMSGAALERSILAGTDTITSNSAVGNLWYTYGGDDTIALGSGDDTIDAGTGTDTLVLNTHSSQATLRGLDDLFSSYSSVQVSSAMGTDRISNIEILKFIDRSVALSLGNAGNDRLRGDAQSVTNSDVMAGGFGNDTLDGGLQDDLLYGNANDDHLSGGSGRDTLFGGTGDDHLTGNTGSDRLVGAAGDDVIEGGSGRDRALGGTGADEITGGNHRDILNGGGGNDTLTGGAGGDRLIGGNGRDRLIGHKGDDKLTGGGRADIFVFKKGHGDDTISDFTVGTDRIEIGRGASRFGQLDIEQQQDDVLVSFANVTILIDDAEVQDIAQADNFLF</sequence>
<evidence type="ECO:0000313" key="5">
    <source>
        <dbReference type="Proteomes" id="UP000092565"/>
    </source>
</evidence>
<dbReference type="GO" id="GO:0005509">
    <property type="term" value="F:calcium ion binding"/>
    <property type="evidence" value="ECO:0007669"/>
    <property type="project" value="InterPro"/>
</dbReference>
<reference evidence="4 5" key="1">
    <citation type="submission" date="2016-04" db="EMBL/GenBank/DDBJ databases">
        <authorList>
            <person name="Evans L.H."/>
            <person name="Alamgir A."/>
            <person name="Owens N."/>
            <person name="Weber N.D."/>
            <person name="Virtaneva K."/>
            <person name="Barbian K."/>
            <person name="Babar A."/>
            <person name="Rosenke K."/>
        </authorList>
    </citation>
    <scope>NUCLEOTIDE SEQUENCE [LARGE SCALE GENOMIC DNA]</scope>
    <source>
        <strain evidence="4 5">JL2886</strain>
    </source>
</reference>
<feature type="compositionally biased region" description="Gly residues" evidence="3">
    <location>
        <begin position="307"/>
        <end position="322"/>
    </location>
</feature>
<dbReference type="AlphaFoldDB" id="A0A1B0ZM64"/>
<dbReference type="InterPro" id="IPR018511">
    <property type="entry name" value="Hemolysin-typ_Ca-bd_CS"/>
</dbReference>
<dbReference type="Gene3D" id="2.150.10.10">
    <property type="entry name" value="Serralysin-like metalloprotease, C-terminal"/>
    <property type="match status" value="2"/>
</dbReference>
<keyword evidence="2" id="KW-0964">Secreted</keyword>
<evidence type="ECO:0000256" key="2">
    <source>
        <dbReference type="ARBA" id="ARBA00022525"/>
    </source>
</evidence>
<feature type="region of interest" description="Disordered" evidence="3">
    <location>
        <begin position="246"/>
        <end position="322"/>
    </location>
</feature>
<gene>
    <name evidence="4" type="ORF">JL2886_00307</name>
</gene>
<dbReference type="InterPro" id="IPR011049">
    <property type="entry name" value="Serralysin-like_metalloprot_C"/>
</dbReference>
<dbReference type="Pfam" id="PF00353">
    <property type="entry name" value="HemolysinCabind"/>
    <property type="match status" value="6"/>
</dbReference>
<dbReference type="PRINTS" id="PR00313">
    <property type="entry name" value="CABNDNGRPT"/>
</dbReference>
<organism evidence="4 5">
    <name type="scientific">Phaeobacter gallaeciensis</name>
    <dbReference type="NCBI Taxonomy" id="60890"/>
    <lineage>
        <taxon>Bacteria</taxon>
        <taxon>Pseudomonadati</taxon>
        <taxon>Pseudomonadota</taxon>
        <taxon>Alphaproteobacteria</taxon>
        <taxon>Rhodobacterales</taxon>
        <taxon>Roseobacteraceae</taxon>
        <taxon>Phaeobacter</taxon>
    </lineage>
</organism>
<name>A0A1B0ZM64_9RHOB</name>
<accession>A0A1B0ZM64</accession>
<dbReference type="RefSeq" id="WP_065270391.1">
    <property type="nucleotide sequence ID" value="NZ_CP015124.1"/>
</dbReference>
<dbReference type="PANTHER" id="PTHR38340:SF1">
    <property type="entry name" value="S-LAYER PROTEIN"/>
    <property type="match status" value="1"/>
</dbReference>
<keyword evidence="5" id="KW-1185">Reference proteome</keyword>
<protein>
    <submittedName>
        <fullName evidence="4">Hemolysin expression modulating protein</fullName>
    </submittedName>
</protein>
<dbReference type="PATRIC" id="fig|60890.4.peg.294"/>
<dbReference type="SUPFAM" id="SSF51120">
    <property type="entry name" value="beta-Roll"/>
    <property type="match status" value="2"/>
</dbReference>
<evidence type="ECO:0000256" key="3">
    <source>
        <dbReference type="SAM" id="MobiDB-lite"/>
    </source>
</evidence>